<evidence type="ECO:0000313" key="4">
    <source>
        <dbReference type="EMBL" id="PYI65815.1"/>
    </source>
</evidence>
<accession>A0A2V5L3I3</accession>
<dbReference type="PROSITE" id="PS51762">
    <property type="entry name" value="GH16_2"/>
    <property type="match status" value="1"/>
</dbReference>
<dbReference type="InterPro" id="IPR013320">
    <property type="entry name" value="ConA-like_dom_sf"/>
</dbReference>
<organism evidence="4 5">
    <name type="scientific">Arthrobacter livingstonensis</name>
    <dbReference type="NCBI Taxonomy" id="670078"/>
    <lineage>
        <taxon>Bacteria</taxon>
        <taxon>Bacillati</taxon>
        <taxon>Actinomycetota</taxon>
        <taxon>Actinomycetes</taxon>
        <taxon>Micrococcales</taxon>
        <taxon>Micrococcaceae</taxon>
        <taxon>Arthrobacter</taxon>
    </lineage>
</organism>
<dbReference type="GO" id="GO:0004553">
    <property type="term" value="F:hydrolase activity, hydrolyzing O-glycosyl compounds"/>
    <property type="evidence" value="ECO:0007669"/>
    <property type="project" value="InterPro"/>
</dbReference>
<gene>
    <name evidence="4" type="ORF">CVV68_16440</name>
</gene>
<dbReference type="SUPFAM" id="SSF49899">
    <property type="entry name" value="Concanavalin A-like lectins/glucanases"/>
    <property type="match status" value="1"/>
</dbReference>
<keyword evidence="5" id="KW-1185">Reference proteome</keyword>
<feature type="domain" description="GH16" evidence="3">
    <location>
        <begin position="22"/>
        <end position="273"/>
    </location>
</feature>
<evidence type="ECO:0000313" key="5">
    <source>
        <dbReference type="Proteomes" id="UP000247832"/>
    </source>
</evidence>
<dbReference type="CDD" id="cd08023">
    <property type="entry name" value="GH16_laminarinase_like"/>
    <property type="match status" value="1"/>
</dbReference>
<dbReference type="Gene3D" id="2.60.120.200">
    <property type="match status" value="1"/>
</dbReference>
<keyword evidence="2" id="KW-0732">Signal</keyword>
<comment type="similarity">
    <text evidence="1">Belongs to the glycosyl hydrolase 16 family.</text>
</comment>
<dbReference type="PANTHER" id="PTHR10963">
    <property type="entry name" value="GLYCOSYL HYDROLASE-RELATED"/>
    <property type="match status" value="1"/>
</dbReference>
<name>A0A2V5L3I3_9MICC</name>
<dbReference type="OrthoDB" id="9809583at2"/>
<dbReference type="InterPro" id="IPR050546">
    <property type="entry name" value="Glycosyl_Hydrlase_16"/>
</dbReference>
<dbReference type="EMBL" id="QJVD01000020">
    <property type="protein sequence ID" value="PYI65815.1"/>
    <property type="molecule type" value="Genomic_DNA"/>
</dbReference>
<dbReference type="InterPro" id="IPR000757">
    <property type="entry name" value="Beta-glucanase-like"/>
</dbReference>
<proteinExistence type="inferred from homology"/>
<sequence length="273" mass="29773">MSNRSWKTVVAAGLALCLVLLLGSSARPTGSPAARLLLDEGFDSNTLGSSIWNTCHWWQVKGCTIGSNNELEWYTPQQVSISEGTLRLTAERRATPGSDGKDYKFASGMVTTGPPAHGEPAKLAFTYGTVEVRFRIPEGRGLWPAIWLLPASEESVPEIDMLEVLGQNPGQLLMHFHPKDPSASTSGKIYDLPRGNTLAGGWHTVSLDWTPGKLVYFLDGRQVWQLVGSQIPDEPMYLVMNLAVGGEYPGPPDAGTKFPATFEIDHVWIWGHG</sequence>
<dbReference type="PANTHER" id="PTHR10963:SF55">
    <property type="entry name" value="GLYCOSIDE HYDROLASE FAMILY 16 PROTEIN"/>
    <property type="match status" value="1"/>
</dbReference>
<evidence type="ECO:0000256" key="1">
    <source>
        <dbReference type="ARBA" id="ARBA00006865"/>
    </source>
</evidence>
<dbReference type="RefSeq" id="WP_110502092.1">
    <property type="nucleotide sequence ID" value="NZ_QJVD01000020.1"/>
</dbReference>
<protein>
    <recommendedName>
        <fullName evidence="3">GH16 domain-containing protein</fullName>
    </recommendedName>
</protein>
<evidence type="ECO:0000259" key="3">
    <source>
        <dbReference type="PROSITE" id="PS51762"/>
    </source>
</evidence>
<dbReference type="Proteomes" id="UP000247832">
    <property type="component" value="Unassembled WGS sequence"/>
</dbReference>
<dbReference type="Pfam" id="PF00722">
    <property type="entry name" value="Glyco_hydro_16"/>
    <property type="match status" value="1"/>
</dbReference>
<dbReference type="GO" id="GO:0005975">
    <property type="term" value="P:carbohydrate metabolic process"/>
    <property type="evidence" value="ECO:0007669"/>
    <property type="project" value="InterPro"/>
</dbReference>
<feature type="signal peptide" evidence="2">
    <location>
        <begin position="1"/>
        <end position="26"/>
    </location>
</feature>
<comment type="caution">
    <text evidence="4">The sequence shown here is derived from an EMBL/GenBank/DDBJ whole genome shotgun (WGS) entry which is preliminary data.</text>
</comment>
<dbReference type="AlphaFoldDB" id="A0A2V5L3I3"/>
<reference evidence="4 5" key="1">
    <citation type="submission" date="2018-05" db="EMBL/GenBank/DDBJ databases">
        <title>Genetic diversity of glacier-inhabiting Cryobacterium bacteria in China and description of Cryobacterium mengkeensis sp. nov. and Arthrobacter glacialis sp. nov.</title>
        <authorList>
            <person name="Liu Q."/>
            <person name="Xin Y.-H."/>
        </authorList>
    </citation>
    <scope>NUCLEOTIDE SEQUENCE [LARGE SCALE GENOMIC DNA]</scope>
    <source>
        <strain evidence="4 5">LI2</strain>
    </source>
</reference>
<evidence type="ECO:0000256" key="2">
    <source>
        <dbReference type="SAM" id="SignalP"/>
    </source>
</evidence>
<feature type="chain" id="PRO_5038947541" description="GH16 domain-containing protein" evidence="2">
    <location>
        <begin position="27"/>
        <end position="273"/>
    </location>
</feature>